<organism evidence="9 10">
    <name type="scientific">Panicum miliaceum</name>
    <name type="common">Proso millet</name>
    <name type="synonym">Broomcorn millet</name>
    <dbReference type="NCBI Taxonomy" id="4540"/>
    <lineage>
        <taxon>Eukaryota</taxon>
        <taxon>Viridiplantae</taxon>
        <taxon>Streptophyta</taxon>
        <taxon>Embryophyta</taxon>
        <taxon>Tracheophyta</taxon>
        <taxon>Spermatophyta</taxon>
        <taxon>Magnoliopsida</taxon>
        <taxon>Liliopsida</taxon>
        <taxon>Poales</taxon>
        <taxon>Poaceae</taxon>
        <taxon>PACMAD clade</taxon>
        <taxon>Panicoideae</taxon>
        <taxon>Panicodae</taxon>
        <taxon>Paniceae</taxon>
        <taxon>Panicinae</taxon>
        <taxon>Panicum</taxon>
        <taxon>Panicum sect. Panicum</taxon>
    </lineage>
</organism>
<feature type="region of interest" description="Disordered" evidence="5">
    <location>
        <begin position="271"/>
        <end position="290"/>
    </location>
</feature>
<keyword evidence="2 6" id="KW-0812">Transmembrane</keyword>
<dbReference type="EMBL" id="PQIB02000006">
    <property type="protein sequence ID" value="RLN12982.1"/>
    <property type="molecule type" value="Genomic_DNA"/>
</dbReference>
<keyword evidence="10" id="KW-1185">Reference proteome</keyword>
<evidence type="ECO:0000313" key="9">
    <source>
        <dbReference type="EMBL" id="RLN12982.1"/>
    </source>
</evidence>
<feature type="transmembrane region" description="Helical" evidence="6">
    <location>
        <begin position="337"/>
        <end position="355"/>
    </location>
</feature>
<dbReference type="InterPro" id="IPR036259">
    <property type="entry name" value="MFS_trans_sf"/>
</dbReference>
<evidence type="ECO:0000256" key="2">
    <source>
        <dbReference type="ARBA" id="ARBA00022692"/>
    </source>
</evidence>
<comment type="caution">
    <text evidence="9">The sequence shown here is derived from an EMBL/GenBank/DDBJ whole genome shotgun (WGS) entry which is preliminary data.</text>
</comment>
<dbReference type="PANTHER" id="PTHR21576">
    <property type="entry name" value="UNCHARACTERIZED NODULIN-LIKE PROTEIN"/>
    <property type="match status" value="1"/>
</dbReference>
<feature type="transmembrane region" description="Helical" evidence="6">
    <location>
        <begin position="176"/>
        <end position="195"/>
    </location>
</feature>
<dbReference type="GO" id="GO:0016020">
    <property type="term" value="C:membrane"/>
    <property type="evidence" value="ECO:0007669"/>
    <property type="project" value="UniProtKB-SubCell"/>
</dbReference>
<dbReference type="Pfam" id="PF06813">
    <property type="entry name" value="Nodulin-like"/>
    <property type="match status" value="1"/>
</dbReference>
<feature type="transmembrane region" description="Helical" evidence="6">
    <location>
        <begin position="463"/>
        <end position="486"/>
    </location>
</feature>
<dbReference type="OrthoDB" id="410267at2759"/>
<sequence length="556" mass="59797">MRGGAAAVKAGSRPPWLGLGAAVWLQVAGGGSSTFALYSHALKVALGADQRRLALLGVACDVGENLGLLPGVLCNRLHPALLLLVGAGACLLGYGAAWLLVSGAAPSLPYWLIWFALSLGANGGAWLGTAVLVTNMRNFPLSRGAVAGILKGYSGLSAAVYTEIYTGVLRDSPTNLLLFLTLGIPAICLLTMYFVRPCEPSLVETNAEQVHFMFVQMASVLLGIYLVGATILDHVVTLNDIINYSLLAIMVLLIFAPLAIPLKMTLFPRRKNPATDNDQKESLLPSSSESNLNFEDEDSMDIDILLAEGEGAIKPKRRRPRRGEDFRFREAILKADFWLLFAIYFVGVGSGITVLNNLAQIGIAAGAVDTTILLSVFSFCNFFGRLGGGAVSEYLVRARTLPRSVLIVCTQVVMIITYLLFALGHRATLYISVALLGICYGIQFSVIISTSSELFGLKHFGKIYNFIALANPVGAFLFNTLTGYVYDLEVERQKAGMVDTDIACHGPNCFRLTFYVLSGAAFLGTLLSTVLTVRVRPVYQMLYAGGSFSQPRNSGH</sequence>
<feature type="domain" description="Nodulin-like" evidence="7">
    <location>
        <begin position="15"/>
        <end position="262"/>
    </location>
</feature>
<feature type="transmembrane region" description="Helical" evidence="6">
    <location>
        <begin position="361"/>
        <end position="384"/>
    </location>
</feature>
<evidence type="ECO:0000256" key="5">
    <source>
        <dbReference type="SAM" id="MobiDB-lite"/>
    </source>
</evidence>
<keyword evidence="4 6" id="KW-0472">Membrane</keyword>
<evidence type="ECO:0000259" key="8">
    <source>
        <dbReference type="Pfam" id="PF23262"/>
    </source>
</evidence>
<accession>A0A3L6S3P2</accession>
<gene>
    <name evidence="9" type="ORF">C2845_PM09G04580</name>
</gene>
<evidence type="ECO:0000256" key="1">
    <source>
        <dbReference type="ARBA" id="ARBA00004141"/>
    </source>
</evidence>
<feature type="transmembrane region" description="Helical" evidence="6">
    <location>
        <begin position="405"/>
        <end position="423"/>
    </location>
</feature>
<reference evidence="10" key="1">
    <citation type="journal article" date="2019" name="Nat. Commun.">
        <title>The genome of broomcorn millet.</title>
        <authorList>
            <person name="Zou C."/>
            <person name="Miki D."/>
            <person name="Li D."/>
            <person name="Tang Q."/>
            <person name="Xiao L."/>
            <person name="Rajput S."/>
            <person name="Deng P."/>
            <person name="Jia W."/>
            <person name="Huang R."/>
            <person name="Zhang M."/>
            <person name="Sun Y."/>
            <person name="Hu J."/>
            <person name="Fu X."/>
            <person name="Schnable P.S."/>
            <person name="Li F."/>
            <person name="Zhang H."/>
            <person name="Feng B."/>
            <person name="Zhu X."/>
            <person name="Liu R."/>
            <person name="Schnable J.C."/>
            <person name="Zhu J.-K."/>
            <person name="Zhang H."/>
        </authorList>
    </citation>
    <scope>NUCLEOTIDE SEQUENCE [LARGE SCALE GENOMIC DNA]</scope>
</reference>
<name>A0A3L6S3P2_PANMI</name>
<feature type="transmembrane region" description="Helical" evidence="6">
    <location>
        <begin position="215"/>
        <end position="235"/>
    </location>
</feature>
<dbReference type="Proteomes" id="UP000275267">
    <property type="component" value="Unassembled WGS sequence"/>
</dbReference>
<feature type="transmembrane region" description="Helical" evidence="6">
    <location>
        <begin position="241"/>
        <end position="262"/>
    </location>
</feature>
<dbReference type="Pfam" id="PF23262">
    <property type="entry name" value="NFD4_C"/>
    <property type="match status" value="1"/>
</dbReference>
<feature type="transmembrane region" description="Helical" evidence="6">
    <location>
        <begin position="111"/>
        <end position="133"/>
    </location>
</feature>
<dbReference type="SUPFAM" id="SSF103473">
    <property type="entry name" value="MFS general substrate transporter"/>
    <property type="match status" value="1"/>
</dbReference>
<evidence type="ECO:0000259" key="7">
    <source>
        <dbReference type="Pfam" id="PF06813"/>
    </source>
</evidence>
<dbReference type="PANTHER" id="PTHR21576:SF162">
    <property type="entry name" value="OS06G0179200 PROTEIN"/>
    <property type="match status" value="1"/>
</dbReference>
<keyword evidence="3 6" id="KW-1133">Transmembrane helix</keyword>
<feature type="transmembrane region" description="Helical" evidence="6">
    <location>
        <begin position="145"/>
        <end position="164"/>
    </location>
</feature>
<proteinExistence type="predicted"/>
<dbReference type="InterPro" id="IPR056555">
    <property type="entry name" value="NFD4_C"/>
</dbReference>
<feature type="transmembrane region" description="Helical" evidence="6">
    <location>
        <begin position="81"/>
        <end position="105"/>
    </location>
</feature>
<dbReference type="STRING" id="4540.A0A3L6S3P2"/>
<dbReference type="InterPro" id="IPR010658">
    <property type="entry name" value="Nodulin-like"/>
</dbReference>
<feature type="transmembrane region" description="Helical" evidence="6">
    <location>
        <begin position="429"/>
        <end position="451"/>
    </location>
</feature>
<dbReference type="CDD" id="cd17354">
    <property type="entry name" value="MFS_Mch1p_like"/>
    <property type="match status" value="1"/>
</dbReference>
<comment type="subcellular location">
    <subcellularLocation>
        <location evidence="1">Membrane</location>
        <topology evidence="1">Multi-pass membrane protein</topology>
    </subcellularLocation>
</comment>
<dbReference type="Gene3D" id="1.20.1250.20">
    <property type="entry name" value="MFS general substrate transporter like domains"/>
    <property type="match status" value="1"/>
</dbReference>
<evidence type="ECO:0000256" key="6">
    <source>
        <dbReference type="SAM" id="Phobius"/>
    </source>
</evidence>
<protein>
    <submittedName>
        <fullName evidence="9">Protein NUCLEAR FUSION DEFECTIVE 4-like</fullName>
    </submittedName>
</protein>
<evidence type="ECO:0000256" key="4">
    <source>
        <dbReference type="ARBA" id="ARBA00023136"/>
    </source>
</evidence>
<dbReference type="AlphaFoldDB" id="A0A3L6S3P2"/>
<feature type="transmembrane region" description="Helical" evidence="6">
    <location>
        <begin position="512"/>
        <end position="533"/>
    </location>
</feature>
<feature type="domain" description="NFD4 C-terminal" evidence="8">
    <location>
        <begin position="333"/>
        <end position="539"/>
    </location>
</feature>
<evidence type="ECO:0000256" key="3">
    <source>
        <dbReference type="ARBA" id="ARBA00022989"/>
    </source>
</evidence>
<evidence type="ECO:0000313" key="10">
    <source>
        <dbReference type="Proteomes" id="UP000275267"/>
    </source>
</evidence>